<proteinExistence type="predicted"/>
<dbReference type="Proteomes" id="UP000184474">
    <property type="component" value="Unassembled WGS sequence"/>
</dbReference>
<keyword evidence="2" id="KW-1185">Reference proteome</keyword>
<dbReference type="EMBL" id="FRAA01000001">
    <property type="protein sequence ID" value="SHJ70394.1"/>
    <property type="molecule type" value="Genomic_DNA"/>
</dbReference>
<dbReference type="PROSITE" id="PS51257">
    <property type="entry name" value="PROKAR_LIPOPROTEIN"/>
    <property type="match status" value="1"/>
</dbReference>
<evidence type="ECO:0000313" key="2">
    <source>
        <dbReference type="Proteomes" id="UP000184474"/>
    </source>
</evidence>
<accession>A0A1M6LGP4</accession>
<protein>
    <submittedName>
        <fullName evidence="1">Uncharacterized protein</fullName>
    </submittedName>
</protein>
<gene>
    <name evidence="1" type="ORF">SAMN04488028_101956</name>
</gene>
<dbReference type="RefSeq" id="WP_073119818.1">
    <property type="nucleotide sequence ID" value="NZ_FRAA01000001.1"/>
</dbReference>
<organism evidence="1 2">
    <name type="scientific">Reichenbachiella agariperforans</name>
    <dbReference type="NCBI Taxonomy" id="156994"/>
    <lineage>
        <taxon>Bacteria</taxon>
        <taxon>Pseudomonadati</taxon>
        <taxon>Bacteroidota</taxon>
        <taxon>Cytophagia</taxon>
        <taxon>Cytophagales</taxon>
        <taxon>Reichenbachiellaceae</taxon>
        <taxon>Reichenbachiella</taxon>
    </lineage>
</organism>
<sequence>MKSIYLMLALGFVLACSPSKKNGEKTPEELSEELFEGSYLVGDDYHAIVYTMHRTFEVEMQIFAEPVMFYFDEVDSLGNYLYLSDNQSMSFLMEPNHKKGIFNEINEPSLKVVKE</sequence>
<reference evidence="2" key="1">
    <citation type="submission" date="2016-11" db="EMBL/GenBank/DDBJ databases">
        <authorList>
            <person name="Varghese N."/>
            <person name="Submissions S."/>
        </authorList>
    </citation>
    <scope>NUCLEOTIDE SEQUENCE [LARGE SCALE GENOMIC DNA]</scope>
    <source>
        <strain evidence="2">DSM 26134</strain>
    </source>
</reference>
<evidence type="ECO:0000313" key="1">
    <source>
        <dbReference type="EMBL" id="SHJ70394.1"/>
    </source>
</evidence>
<dbReference type="AlphaFoldDB" id="A0A1M6LGP4"/>
<name>A0A1M6LGP4_REIAG</name>